<dbReference type="AlphaFoldDB" id="H0FCC4"/>
<dbReference type="eggNOG" id="COG0699">
    <property type="taxonomic scope" value="Bacteria"/>
</dbReference>
<protein>
    <submittedName>
        <fullName evidence="2">Dynamin family protein</fullName>
    </submittedName>
</protein>
<dbReference type="InterPro" id="IPR027417">
    <property type="entry name" value="P-loop_NTPase"/>
</dbReference>
<evidence type="ECO:0000313" key="2">
    <source>
        <dbReference type="EMBL" id="EHK64093.1"/>
    </source>
</evidence>
<feature type="domain" description="Dynamin N-terminal" evidence="1">
    <location>
        <begin position="186"/>
        <end position="260"/>
    </location>
</feature>
<dbReference type="RefSeq" id="WP_008166525.1">
    <property type="nucleotide sequence ID" value="NZ_AGUF01000071.1"/>
</dbReference>
<evidence type="ECO:0000259" key="1">
    <source>
        <dbReference type="Pfam" id="PF00350"/>
    </source>
</evidence>
<accession>H0FCC4</accession>
<dbReference type="PATRIC" id="fig|477184.5.peg.4353"/>
<organism evidence="2 3">
    <name type="scientific">Achromobacter arsenitoxydans SY8</name>
    <dbReference type="NCBI Taxonomy" id="477184"/>
    <lineage>
        <taxon>Bacteria</taxon>
        <taxon>Pseudomonadati</taxon>
        <taxon>Pseudomonadota</taxon>
        <taxon>Betaproteobacteria</taxon>
        <taxon>Burkholderiales</taxon>
        <taxon>Alcaligenaceae</taxon>
        <taxon>Achromobacter</taxon>
    </lineage>
</organism>
<comment type="caution">
    <text evidence="2">The sequence shown here is derived from an EMBL/GenBank/DDBJ whole genome shotgun (WGS) entry which is preliminary data.</text>
</comment>
<dbReference type="Gene3D" id="3.40.50.300">
    <property type="entry name" value="P-loop containing nucleotide triphosphate hydrolases"/>
    <property type="match status" value="1"/>
</dbReference>
<sequence length="628" mass="67722">MADATNVIPASAGSAPRATLTREAFLKAFRDLAGQFDDSKSKVSTTESSFFAELRKCGEIASSDPFGRSNLEADHPLRQVLADKVDQIQKVFLGWEKTIANRETHARFKERTSDSLLVFVYGKVKAGKSSLGNYMAWGKTDPGGQHSGSDSGHTPEFFVEKSQGLTEDVSDESIRRVRAFKVGESETTSAIQGFRLPGLTWVDSPGLHSKHGENGDLAATYVDAADMILYLTNSVAPCKRSDMVELRALGRKEHNLAVVITGSDAWDEELDERGNLDKVRIMKSQADRDAQLKYVRDSLSSQLEDNASVSARVMDGTLRRAQVHSVSAAYAEQHPDAAGMEHSGVGSMLFDVAALAKGKGVRDKLVRPLKILREFLQRIQADDLVHIQSYLNGVTQSVANARTQADTDARQKLQAIALQIGPEIDRLLVEHSKDGVAFKRAVDSAYKQWLGAGREAIAEAFAASLGVGLTNSLHDAVGEIPEFKPLTQSIKRKKTVNAKRGGALGGLLGAASFFVPGGPLIALAVGVAATAVGGYAGSKIGQTLDDTETMDVVVGDNTQEVGIQVRKMVREKFESNTGSTLASMALVCFSDLEQWMADLQAQKNQVSSATAQLLAELESHINARTQDS</sequence>
<reference evidence="2 3" key="1">
    <citation type="journal article" date="2012" name="J. Bacteriol.">
        <title>Genome sequence of the highly efficient arsenite-oxidizing bacterium Achromobacter arsenitoxydans SY8.</title>
        <authorList>
            <person name="Li X."/>
            <person name="Hu Y."/>
            <person name="Gong J."/>
            <person name="Lin Y."/>
            <person name="Johnstone L."/>
            <person name="Rensing C."/>
            <person name="Wang G."/>
        </authorList>
    </citation>
    <scope>NUCLEOTIDE SEQUENCE [LARGE SCALE GENOMIC DNA]</scope>
    <source>
        <strain evidence="2 3">SY8</strain>
    </source>
</reference>
<name>H0FCC4_9BURK</name>
<dbReference type="InterPro" id="IPR045063">
    <property type="entry name" value="Dynamin_N"/>
</dbReference>
<dbReference type="EMBL" id="AGUF01000071">
    <property type="protein sequence ID" value="EHK64093.1"/>
    <property type="molecule type" value="Genomic_DNA"/>
</dbReference>
<dbReference type="Pfam" id="PF00350">
    <property type="entry name" value="Dynamin_N"/>
    <property type="match status" value="1"/>
</dbReference>
<keyword evidence="3" id="KW-1185">Reference proteome</keyword>
<dbReference type="SUPFAM" id="SSF52540">
    <property type="entry name" value="P-loop containing nucleoside triphosphate hydrolases"/>
    <property type="match status" value="1"/>
</dbReference>
<dbReference type="Proteomes" id="UP000003113">
    <property type="component" value="Unassembled WGS sequence"/>
</dbReference>
<dbReference type="OrthoDB" id="7230468at2"/>
<dbReference type="STRING" id="477184.KYC_22166"/>
<gene>
    <name evidence="2" type="ORF">KYC_22166</name>
</gene>
<proteinExistence type="predicted"/>
<evidence type="ECO:0000313" key="3">
    <source>
        <dbReference type="Proteomes" id="UP000003113"/>
    </source>
</evidence>